<evidence type="ECO:0000256" key="13">
    <source>
        <dbReference type="ARBA" id="ARBA00023010"/>
    </source>
</evidence>
<keyword evidence="24" id="KW-1185">Reference proteome</keyword>
<accession>A0AAN9BN28</accession>
<evidence type="ECO:0000256" key="5">
    <source>
        <dbReference type="ARBA" id="ARBA00022574"/>
    </source>
</evidence>
<comment type="subunit">
    <text evidence="19">Component of the Nup107-160 subcomplex of the nuclear pore complex (NPC). The Nup107-160 subcomplex includes NUP160, NUP133, NUP107, NUP98, NUP85, NUP43, NUP37, SEH1 and SEC13.</text>
</comment>
<keyword evidence="17" id="KW-0137">Centromere</keyword>
<dbReference type="PANTHER" id="PTHR22806:SF0">
    <property type="entry name" value="NUCLEOPORIN NUP37"/>
    <property type="match status" value="1"/>
</dbReference>
<evidence type="ECO:0000256" key="17">
    <source>
        <dbReference type="ARBA" id="ARBA00023328"/>
    </source>
</evidence>
<keyword evidence="9" id="KW-0509">mRNA transport</keyword>
<gene>
    <name evidence="23" type="ORF">V1264_016024</name>
</gene>
<dbReference type="PANTHER" id="PTHR22806">
    <property type="entry name" value="NUCLEOPORIN NUP37 P37 -RELATED"/>
    <property type="match status" value="1"/>
</dbReference>
<evidence type="ECO:0000256" key="15">
    <source>
        <dbReference type="ARBA" id="ARBA00023242"/>
    </source>
</evidence>
<comment type="subcellular location">
    <subcellularLocation>
        <location evidence="2">Chromosome</location>
        <location evidence="2">Centromere</location>
        <location evidence="2">Kinetochore</location>
    </subcellularLocation>
    <subcellularLocation>
        <location evidence="1">Nucleus</location>
        <location evidence="1">Nuclear pore complex</location>
    </subcellularLocation>
</comment>
<keyword evidence="16" id="KW-0131">Cell cycle</keyword>
<evidence type="ECO:0000256" key="7">
    <source>
        <dbReference type="ARBA" id="ARBA00022737"/>
    </source>
</evidence>
<dbReference type="GO" id="GO:0015031">
    <property type="term" value="P:protein transport"/>
    <property type="evidence" value="ECO:0007669"/>
    <property type="project" value="UniProtKB-KW"/>
</dbReference>
<proteinExistence type="predicted"/>
<dbReference type="InterPro" id="IPR015943">
    <property type="entry name" value="WD40/YVTN_repeat-like_dom_sf"/>
</dbReference>
<dbReference type="Proteomes" id="UP001374579">
    <property type="component" value="Unassembled WGS sequence"/>
</dbReference>
<evidence type="ECO:0000313" key="24">
    <source>
        <dbReference type="Proteomes" id="UP001374579"/>
    </source>
</evidence>
<organism evidence="23 24">
    <name type="scientific">Littorina saxatilis</name>
    <dbReference type="NCBI Taxonomy" id="31220"/>
    <lineage>
        <taxon>Eukaryota</taxon>
        <taxon>Metazoa</taxon>
        <taxon>Spiralia</taxon>
        <taxon>Lophotrochozoa</taxon>
        <taxon>Mollusca</taxon>
        <taxon>Gastropoda</taxon>
        <taxon>Caenogastropoda</taxon>
        <taxon>Littorinimorpha</taxon>
        <taxon>Littorinoidea</taxon>
        <taxon>Littorinidae</taxon>
        <taxon>Littorina</taxon>
    </lineage>
</organism>
<dbReference type="GO" id="GO:0031080">
    <property type="term" value="C:nuclear pore outer ring"/>
    <property type="evidence" value="ECO:0007669"/>
    <property type="project" value="InterPro"/>
</dbReference>
<comment type="caution">
    <text evidence="23">The sequence shown here is derived from an EMBL/GenBank/DDBJ whole genome shotgun (WGS) entry which is preliminary data.</text>
</comment>
<evidence type="ECO:0000256" key="18">
    <source>
        <dbReference type="ARBA" id="ARBA00053706"/>
    </source>
</evidence>
<feature type="repeat" description="WD" evidence="22">
    <location>
        <begin position="117"/>
        <end position="159"/>
    </location>
</feature>
<dbReference type="GO" id="GO:0000776">
    <property type="term" value="C:kinetochore"/>
    <property type="evidence" value="ECO:0007669"/>
    <property type="project" value="UniProtKB-KW"/>
</dbReference>
<evidence type="ECO:0000256" key="21">
    <source>
        <dbReference type="ARBA" id="ARBA00076652"/>
    </source>
</evidence>
<dbReference type="PROSITE" id="PS50294">
    <property type="entry name" value="WD_REPEATS_REGION"/>
    <property type="match status" value="1"/>
</dbReference>
<keyword evidence="13" id="KW-0811">Translocation</keyword>
<evidence type="ECO:0000256" key="1">
    <source>
        <dbReference type="ARBA" id="ARBA00004567"/>
    </source>
</evidence>
<evidence type="ECO:0000256" key="14">
    <source>
        <dbReference type="ARBA" id="ARBA00023132"/>
    </source>
</evidence>
<keyword evidence="8" id="KW-0498">Mitosis</keyword>
<evidence type="ECO:0000256" key="19">
    <source>
        <dbReference type="ARBA" id="ARBA00062724"/>
    </source>
</evidence>
<evidence type="ECO:0000256" key="20">
    <source>
        <dbReference type="ARBA" id="ARBA00068271"/>
    </source>
</evidence>
<keyword evidence="4" id="KW-0158">Chromosome</keyword>
<keyword evidence="6" id="KW-0132">Cell division</keyword>
<dbReference type="FunFam" id="2.130.10.10:FF:000168">
    <property type="entry name" value="Nucleoporin Nup37"/>
    <property type="match status" value="1"/>
</dbReference>
<name>A0AAN9BN28_9CAEN</name>
<keyword evidence="3" id="KW-0813">Transport</keyword>
<evidence type="ECO:0000256" key="12">
    <source>
        <dbReference type="ARBA" id="ARBA00022927"/>
    </source>
</evidence>
<evidence type="ECO:0000256" key="6">
    <source>
        <dbReference type="ARBA" id="ARBA00022618"/>
    </source>
</evidence>
<dbReference type="PROSITE" id="PS50082">
    <property type="entry name" value="WD_REPEATS_2"/>
    <property type="match status" value="1"/>
</dbReference>
<comment type="function">
    <text evidence="18">Component of the Nup107-160 subcomplex of the nuclear pore complex (NPC). The Nup107-160 subcomplex is required for the assembly of a functional NPC. The Nup107-160 subcomplex is also required for normal kinetochore microtubule attachment, mitotic progression and chromosome segregation.</text>
</comment>
<dbReference type="EMBL" id="JBAMIC010000004">
    <property type="protein sequence ID" value="KAK7108254.1"/>
    <property type="molecule type" value="Genomic_DNA"/>
</dbReference>
<dbReference type="Pfam" id="PF00400">
    <property type="entry name" value="WD40"/>
    <property type="match status" value="2"/>
</dbReference>
<dbReference type="GO" id="GO:0051301">
    <property type="term" value="P:cell division"/>
    <property type="evidence" value="ECO:0007669"/>
    <property type="project" value="UniProtKB-KW"/>
</dbReference>
<evidence type="ECO:0000256" key="2">
    <source>
        <dbReference type="ARBA" id="ARBA00004629"/>
    </source>
</evidence>
<keyword evidence="14" id="KW-0906">Nuclear pore complex</keyword>
<evidence type="ECO:0000256" key="10">
    <source>
        <dbReference type="ARBA" id="ARBA00022829"/>
    </source>
</evidence>
<dbReference type="AlphaFoldDB" id="A0AAN9BN28"/>
<dbReference type="GO" id="GO:0051028">
    <property type="term" value="P:mRNA transport"/>
    <property type="evidence" value="ECO:0007669"/>
    <property type="project" value="UniProtKB-KW"/>
</dbReference>
<keyword evidence="5 22" id="KW-0853">WD repeat</keyword>
<dbReference type="InterPro" id="IPR037626">
    <property type="entry name" value="NUP37"/>
</dbReference>
<evidence type="ECO:0000256" key="4">
    <source>
        <dbReference type="ARBA" id="ARBA00022454"/>
    </source>
</evidence>
<keyword evidence="10" id="KW-0159">Chromosome partition</keyword>
<evidence type="ECO:0000256" key="9">
    <source>
        <dbReference type="ARBA" id="ARBA00022816"/>
    </source>
</evidence>
<dbReference type="SMART" id="SM00320">
    <property type="entry name" value="WD40"/>
    <property type="match status" value="6"/>
</dbReference>
<dbReference type="InterPro" id="IPR001680">
    <property type="entry name" value="WD40_rpt"/>
</dbReference>
<keyword evidence="12" id="KW-0653">Protein transport</keyword>
<keyword evidence="15" id="KW-0539">Nucleus</keyword>
<evidence type="ECO:0000256" key="22">
    <source>
        <dbReference type="PROSITE-ProRule" id="PRU00221"/>
    </source>
</evidence>
<reference evidence="23 24" key="1">
    <citation type="submission" date="2024-02" db="EMBL/GenBank/DDBJ databases">
        <title>Chromosome-scale genome assembly of the rough periwinkle Littorina saxatilis.</title>
        <authorList>
            <person name="De Jode A."/>
            <person name="Faria R."/>
            <person name="Formenti G."/>
            <person name="Sims Y."/>
            <person name="Smith T.P."/>
            <person name="Tracey A."/>
            <person name="Wood J.M.D."/>
            <person name="Zagrodzka Z.B."/>
            <person name="Johannesson K."/>
            <person name="Butlin R.K."/>
            <person name="Leder E.H."/>
        </authorList>
    </citation>
    <scope>NUCLEOTIDE SEQUENCE [LARGE SCALE GENOMIC DNA]</scope>
    <source>
        <strain evidence="23">Snail1</strain>
        <tissue evidence="23">Muscle</tissue>
    </source>
</reference>
<evidence type="ECO:0000256" key="16">
    <source>
        <dbReference type="ARBA" id="ARBA00023306"/>
    </source>
</evidence>
<evidence type="ECO:0000256" key="8">
    <source>
        <dbReference type="ARBA" id="ARBA00022776"/>
    </source>
</evidence>
<dbReference type="GO" id="GO:0007059">
    <property type="term" value="P:chromosome segregation"/>
    <property type="evidence" value="ECO:0007669"/>
    <property type="project" value="UniProtKB-KW"/>
</dbReference>
<protein>
    <recommendedName>
        <fullName evidence="20">Nucleoporin Nup37</fullName>
    </recommendedName>
    <alternativeName>
        <fullName evidence="21">Nup107-160 subcomplex subunit Nup37</fullName>
    </alternativeName>
</protein>
<sequence>MKDEMQSSTYSIPCQEVVRCLEFSPFHWSCQLLAYATATRVSVVSCRFQEEDADIDGIDYTHIKDIQMDHGIACIAWSPKTSISVLDKQLCFAVGCDDKNVRVFTSDLKDTNDTQVLQGHTGFVNSVTFAPNDDDQLASTGDDLTCRVWSRDSDESLVFKLTAPGMAVCWHPDEPLKVMVGQKDGIIRFFSLSNQQPIMSLSCGVTPLLDCDWSKHNSLLVGAVAGSDWIVFDTSLSSMPLDKRQAHVEGARSFRWSQSHESLLATLGRPQRQVKVFNTRHQQLHVSASLPVAYGLTWHCTLPVLAVGGDEKVHLWLVEST</sequence>
<dbReference type="Gene3D" id="2.130.10.10">
    <property type="entry name" value="YVTN repeat-like/Quinoprotein amine dehydrogenase"/>
    <property type="match status" value="1"/>
</dbReference>
<dbReference type="SUPFAM" id="SSF50978">
    <property type="entry name" value="WD40 repeat-like"/>
    <property type="match status" value="1"/>
</dbReference>
<dbReference type="InterPro" id="IPR036322">
    <property type="entry name" value="WD40_repeat_dom_sf"/>
</dbReference>
<evidence type="ECO:0000256" key="3">
    <source>
        <dbReference type="ARBA" id="ARBA00022448"/>
    </source>
</evidence>
<evidence type="ECO:0000256" key="11">
    <source>
        <dbReference type="ARBA" id="ARBA00022838"/>
    </source>
</evidence>
<evidence type="ECO:0000313" key="23">
    <source>
        <dbReference type="EMBL" id="KAK7108254.1"/>
    </source>
</evidence>
<keyword evidence="7" id="KW-0677">Repeat</keyword>
<keyword evidence="11" id="KW-0995">Kinetochore</keyword>